<dbReference type="SMART" id="SM00487">
    <property type="entry name" value="DEXDc"/>
    <property type="match status" value="1"/>
</dbReference>
<dbReference type="GO" id="GO:0003677">
    <property type="term" value="F:DNA binding"/>
    <property type="evidence" value="ECO:0007669"/>
    <property type="project" value="UniProtKB-UniRule"/>
</dbReference>
<reference evidence="20 21" key="1">
    <citation type="journal article" date="2010" name="Appl. Environ. Microbiol.">
        <title>The genome sequence of the crenarchaeon Acidilobus saccharovorans supports a new order, Acidilobales, and suggests an important ecological role in terrestrial acidic hot springs.</title>
        <authorList>
            <person name="Mardanov A.V."/>
            <person name="Svetlitchnyi V.A."/>
            <person name="Beletsky A.V."/>
            <person name="Prokofeva M.I."/>
            <person name="Bonch-Osmolovskaya E.A."/>
            <person name="Ravin N.V."/>
            <person name="Skryabin K.G."/>
        </authorList>
    </citation>
    <scope>NUCLEOTIDE SEQUENCE [LARGE SCALE GENOMIC DNA]</scope>
    <source>
        <strain evidence="21">DSM 16705 / JCM 18335 / VKM B-2471 / 345-15</strain>
    </source>
</reference>
<dbReference type="GO" id="GO:0008094">
    <property type="term" value="F:ATP-dependent activity, acting on DNA"/>
    <property type="evidence" value="ECO:0007669"/>
    <property type="project" value="UniProtKB-UniRule"/>
</dbReference>
<evidence type="ECO:0000256" key="11">
    <source>
        <dbReference type="ARBA" id="ARBA00023235"/>
    </source>
</evidence>
<evidence type="ECO:0000313" key="20">
    <source>
        <dbReference type="EMBL" id="ADL19647.1"/>
    </source>
</evidence>
<dbReference type="FunCoup" id="D9Q2V9">
    <property type="interactions" value="1"/>
</dbReference>
<dbReference type="InterPro" id="IPR005736">
    <property type="entry name" value="Reverse_gyrase"/>
</dbReference>
<dbReference type="InterPro" id="IPR023405">
    <property type="entry name" value="Topo_IA_core_domain"/>
</dbReference>
<dbReference type="SMART" id="SM00493">
    <property type="entry name" value="TOPRIM"/>
    <property type="match status" value="1"/>
</dbReference>
<keyword evidence="14" id="KW-0378">Hydrolase</keyword>
<feature type="domain" description="Toprim" evidence="16">
    <location>
        <begin position="609"/>
        <end position="777"/>
    </location>
</feature>
<dbReference type="Pfam" id="PF01751">
    <property type="entry name" value="Toprim"/>
    <property type="match status" value="1"/>
</dbReference>
<dbReference type="PROSITE" id="PS52036">
    <property type="entry name" value="ZF_RG_N"/>
    <property type="match status" value="1"/>
</dbReference>
<organism evidence="20 21">
    <name type="scientific">Acidilobus saccharovorans (strain DSM 16705 / JCM 18335 / VKM B-2471 / 345-15)</name>
    <dbReference type="NCBI Taxonomy" id="666510"/>
    <lineage>
        <taxon>Archaea</taxon>
        <taxon>Thermoproteota</taxon>
        <taxon>Thermoprotei</taxon>
        <taxon>Acidilobales</taxon>
        <taxon>Acidilobaceae</taxon>
        <taxon>Acidilobus</taxon>
    </lineage>
</organism>
<dbReference type="InterPro" id="IPR003593">
    <property type="entry name" value="AAA+_ATPase"/>
</dbReference>
<accession>D9Q2V9</accession>
<dbReference type="Gene3D" id="3.40.50.140">
    <property type="match status" value="1"/>
</dbReference>
<dbReference type="NCBIfam" id="TIGR01054">
    <property type="entry name" value="rgy"/>
    <property type="match status" value="1"/>
</dbReference>
<dbReference type="Gene3D" id="2.60.510.20">
    <property type="match status" value="1"/>
</dbReference>
<feature type="binding site" evidence="14">
    <location>
        <position position="78"/>
    </location>
    <ligand>
        <name>ATP</name>
        <dbReference type="ChEBI" id="CHEBI:30616"/>
    </ligand>
</feature>
<dbReference type="GO" id="GO:0016887">
    <property type="term" value="F:ATP hydrolysis activity"/>
    <property type="evidence" value="ECO:0007669"/>
    <property type="project" value="RHEA"/>
</dbReference>
<dbReference type="SMART" id="SM00437">
    <property type="entry name" value="TOP1Ac"/>
    <property type="match status" value="1"/>
</dbReference>
<dbReference type="AlphaFoldDB" id="D9Q2V9"/>
<evidence type="ECO:0000256" key="5">
    <source>
        <dbReference type="ARBA" id="ARBA00022741"/>
    </source>
</evidence>
<keyword evidence="7 14" id="KW-0862">Zinc</keyword>
<dbReference type="PANTHER" id="PTHR43505:SF1">
    <property type="entry name" value="REVERSE GYRASE"/>
    <property type="match status" value="1"/>
</dbReference>
<dbReference type="GO" id="GO:0006260">
    <property type="term" value="P:DNA replication"/>
    <property type="evidence" value="ECO:0007669"/>
    <property type="project" value="UniProtKB-UniRule"/>
</dbReference>
<dbReference type="SMART" id="SM00382">
    <property type="entry name" value="AAA"/>
    <property type="match status" value="1"/>
</dbReference>
<evidence type="ECO:0000256" key="3">
    <source>
        <dbReference type="ARBA" id="ARBA00022490"/>
    </source>
</evidence>
<keyword evidence="6 14" id="KW-0863">Zinc-finger</keyword>
<keyword evidence="11 14" id="KW-0413">Isomerase</keyword>
<comment type="catalytic activity">
    <reaction evidence="13 14 15">
        <text>ATP + H2O = ADP + phosphate + H(+)</text>
        <dbReference type="Rhea" id="RHEA:13065"/>
        <dbReference type="ChEBI" id="CHEBI:15377"/>
        <dbReference type="ChEBI" id="CHEBI:15378"/>
        <dbReference type="ChEBI" id="CHEBI:30616"/>
        <dbReference type="ChEBI" id="CHEBI:43474"/>
        <dbReference type="ChEBI" id="CHEBI:456216"/>
    </reaction>
</comment>
<feature type="domain" description="Topo IA-type catalytic" evidence="19">
    <location>
        <begin position="793"/>
        <end position="1197"/>
    </location>
</feature>
<comment type="cofactor">
    <cofactor evidence="14">
        <name>Zn(2+)</name>
        <dbReference type="ChEBI" id="CHEBI:29105"/>
    </cofactor>
    <text evidence="14">Binds 1 or 2 zinc ions per subunit.</text>
</comment>
<dbReference type="GO" id="GO:0008270">
    <property type="term" value="F:zinc ion binding"/>
    <property type="evidence" value="ECO:0007669"/>
    <property type="project" value="UniProtKB-UniRule"/>
</dbReference>
<dbReference type="GO" id="GO:0005524">
    <property type="term" value="F:ATP binding"/>
    <property type="evidence" value="ECO:0007669"/>
    <property type="project" value="UniProtKB-UniRule"/>
</dbReference>
<evidence type="ECO:0000259" key="18">
    <source>
        <dbReference type="PROSITE" id="PS52036"/>
    </source>
</evidence>
<dbReference type="eggNOG" id="arCOG01526">
    <property type="taxonomic scope" value="Archaea"/>
</dbReference>
<dbReference type="PROSITE" id="PS52037">
    <property type="entry name" value="ZF_RG_C"/>
    <property type="match status" value="1"/>
</dbReference>
<dbReference type="InterPro" id="IPR003601">
    <property type="entry name" value="Topo_IA_2"/>
</dbReference>
<dbReference type="Gene3D" id="3.40.50.300">
    <property type="entry name" value="P-loop containing nucleotide triphosphate hydrolases"/>
    <property type="match status" value="3"/>
</dbReference>
<keyword evidence="8 14" id="KW-0067">ATP-binding</keyword>
<keyword evidence="9 14" id="KW-0799">Topoisomerase</keyword>
<evidence type="ECO:0000256" key="7">
    <source>
        <dbReference type="ARBA" id="ARBA00022833"/>
    </source>
</evidence>
<evidence type="ECO:0000256" key="9">
    <source>
        <dbReference type="ARBA" id="ARBA00023029"/>
    </source>
</evidence>
<gene>
    <name evidence="14" type="primary">rgy</name>
    <name evidence="20" type="ordered locus">ASAC_1242</name>
</gene>
<dbReference type="Pfam" id="PF17915">
    <property type="entry name" value="zf_Rg"/>
    <property type="match status" value="1"/>
</dbReference>
<dbReference type="InParanoid" id="D9Q2V9"/>
<dbReference type="Pfam" id="PF00270">
    <property type="entry name" value="DEAD"/>
    <property type="match status" value="1"/>
</dbReference>
<dbReference type="GO" id="GO:0006265">
    <property type="term" value="P:DNA topological change"/>
    <property type="evidence" value="ECO:0007669"/>
    <property type="project" value="UniProtKB-UniRule"/>
</dbReference>
<sequence length="1205" mass="134819">MCPNCGREITADRLEKGLPCAVCLPREPKSGDILEIGLELAKEGKLKGYSSLYLMEKSFRDFSKFFEEKYGFKLSSAQRSWARRLLSEESFSIVAPTGVGKTTLLMAYAAFKVMQEGYKVMYLVPTENLVAQTAGRLASMLGDKVAFYYSSLPKAQRSQMLDKITRGDYSVVVITPGFMVKNFDMLKKQSPFNLMIVDDVDSLLRNSKNIDRALILIGFDEDSIATAFKIVQEKLELVTLEASGRSEERIRQLQSDISSLSLKLSEKVLEGPKGQLVIASATGRPRGVKHLIFRELLGFEIGGGTDYLRNVVDTFLITASPVDSVVSLAKKLGKGGLIFISQAYGKAYVKELMDKLAGAGVKAVQAISNSRRAVEKLSSGEVDVAIGLASRYGALVRGIDLPEVIRYAIFLGTPAIKVELKTALLSPRRLLRALIFLEEKDSSFKEYREKLENLLKNFNVESNILSAAIRGEIEAKGRLEVLRELVLEASAKAVQALSNMIVKDGQVLRIGTMVLRREGPSIWLYSPDAPSYLQASGRTSRLYHGTMTKGLSVIVDNMKELVDAMEDRLRWMSQATFVEFNSVNLEDVTREIEASRSEKGERKQVNIVTELIVVESPTKAKTIANFWGRPAKRSEGRVSIYETTVVDQETGTVHLITITASKGHIYDLVIEGSDEVGNSLFGVRFNNAIQPVYTTIKRCLSCGYQFTENVDRCPRCGSTAIIDSKGIADTLRKLATQVDRVIIMTDPDREGEKIAWDLYLTMRPYNQNIYRSAFHEVTPRAFMEALRLPGSIDVNLVNAQMARRIDDRWIGFVTSQYLWLKMNKNWLGAGRVQTPVLGWIIDRYNEYKEVMGYKVRGLLPSGTPVIFYTKSSEEAEEASKLNVAVAVTEKVWTEDVNPMPPYTTDEMIFDASAKLGYSAELTMKLAQDLFYSGLITYHRTDSTRISEAGMAVAKQYLESHGLAQYYKPRSWGAGGAHEAIRPTRPLNAEEVERAILDGSLRVPMALSGAHYRLYQLIFERFMASQMAPATLEKASVTLRLGNLTQSMEVVIAVVKEGFTAIMRPKLETWVLRETNKEYEVPLTNVVMFKGSLIQPYRSGDLVMLMKKKNIGRPSTYAKVIEANLRHGYAVETKKLKFLIPTRLGIEVYRLLSSSPFSDMLNEEASRRLEESLDAIESGSQDAGSFIMSVREELFRKLSEANLRLR</sequence>
<evidence type="ECO:0000259" key="19">
    <source>
        <dbReference type="PROSITE" id="PS52039"/>
    </source>
</evidence>
<comment type="subunit">
    <text evidence="2 14">Monomer.</text>
</comment>
<dbReference type="Gene3D" id="1.10.460.10">
    <property type="entry name" value="Topoisomerase I, domain 2"/>
    <property type="match status" value="1"/>
</dbReference>
<dbReference type="STRING" id="666510.ASAC_1242"/>
<dbReference type="PRINTS" id="PR00417">
    <property type="entry name" value="PRTPISMRASEI"/>
</dbReference>
<keyword evidence="10 14" id="KW-0238">DNA-binding</keyword>
<comment type="similarity">
    <text evidence="12 14">In the N-terminal section; belongs to the DEAD box helicase family. DDVD subfamily.</text>
</comment>
<dbReference type="InterPro" id="IPR006171">
    <property type="entry name" value="TOPRIM_dom"/>
</dbReference>
<dbReference type="SMART" id="SM00436">
    <property type="entry name" value="TOP1Bc"/>
    <property type="match status" value="1"/>
</dbReference>
<comment type="miscellaneous">
    <text evidence="14">This enzyme is the only unique feature of hyperthermophilic bacteria/archaea known and seems to be essential for adaptation to life at high temperatures. It may play a role in stabilization of DNA at high temperatures.</text>
</comment>
<evidence type="ECO:0000256" key="4">
    <source>
        <dbReference type="ARBA" id="ARBA00022723"/>
    </source>
</evidence>
<comment type="function">
    <text evidence="15">Modifies the topological state of DNA by introducing positive supercoils in an ATP-dependent process, increasing the linking number in steps of +1. Binds to single-stranded DNA, transiently cleaves and then rejoins the ends, introducing a positive supercoil in the process. The scissile phosphodiester is attacked by the catalytic tyrosine of the enzyme, resulting in the formation of a DNA-(5'-phosphotyrosyl)-enzyme intermediate. Involved in rewinding DNA strands in regions of the chromosome that have opened up to allow replication, transcription, DNA repair and/or for DNA protection.</text>
</comment>
<dbReference type="InterPro" id="IPR013824">
    <property type="entry name" value="Topo_IA_cen_sub1"/>
</dbReference>
<dbReference type="PROSITE" id="PS51192">
    <property type="entry name" value="HELICASE_ATP_BIND_1"/>
    <property type="match status" value="1"/>
</dbReference>
<evidence type="ECO:0000259" key="16">
    <source>
        <dbReference type="PROSITE" id="PS50880"/>
    </source>
</evidence>
<feature type="region of interest" description="Topoisomerase I" evidence="14">
    <location>
        <begin position="605"/>
        <end position="1205"/>
    </location>
</feature>
<keyword evidence="3 14" id="KW-0963">Cytoplasm</keyword>
<evidence type="ECO:0000259" key="17">
    <source>
        <dbReference type="PROSITE" id="PS51192"/>
    </source>
</evidence>
<feature type="domain" description="Helicase ATP-binding" evidence="17">
    <location>
        <begin position="82"/>
        <end position="301"/>
    </location>
</feature>
<name>D9Q2V9_ACIS3</name>
<dbReference type="InterPro" id="IPR013826">
    <property type="entry name" value="Topo_IA_cen_sub3"/>
</dbReference>
<evidence type="ECO:0000256" key="8">
    <source>
        <dbReference type="ARBA" id="ARBA00022840"/>
    </source>
</evidence>
<dbReference type="Proteomes" id="UP000000346">
    <property type="component" value="Chromosome"/>
</dbReference>
<keyword evidence="5 14" id="KW-0547">Nucleotide-binding</keyword>
<dbReference type="SUPFAM" id="SSF56712">
    <property type="entry name" value="Prokaryotic type I DNA topoisomerase"/>
    <property type="match status" value="1"/>
</dbReference>
<dbReference type="Pfam" id="PF01131">
    <property type="entry name" value="Topoisom_bac"/>
    <property type="match status" value="1"/>
</dbReference>
<dbReference type="InterPro" id="IPR027417">
    <property type="entry name" value="P-loop_NTPase"/>
</dbReference>
<feature type="domain" description="RG N-terminal-type" evidence="18">
    <location>
        <begin position="1"/>
        <end position="31"/>
    </location>
</feature>
<evidence type="ECO:0000256" key="2">
    <source>
        <dbReference type="ARBA" id="ARBA00011245"/>
    </source>
</evidence>
<dbReference type="GO" id="GO:0160097">
    <property type="term" value="F:reverse gyrase activity"/>
    <property type="evidence" value="ECO:0007669"/>
    <property type="project" value="UniProtKB-UniRule"/>
</dbReference>
<dbReference type="CDD" id="cd17924">
    <property type="entry name" value="DDXDc_reverse_gyrase"/>
    <property type="match status" value="1"/>
</dbReference>
<comment type="similarity">
    <text evidence="14">In the C-terminal section; belongs to the type IA topoisomerase family.</text>
</comment>
<evidence type="ECO:0000256" key="13">
    <source>
        <dbReference type="ARBA" id="ARBA00049360"/>
    </source>
</evidence>
<proteinExistence type="inferred from homology"/>
<feature type="active site" description="O-(5'-phospho-DNA)-tyrosine intermediate" evidence="14">
    <location>
        <position position="937"/>
    </location>
</feature>
<dbReference type="Gene3D" id="1.10.290.10">
    <property type="entry name" value="Topoisomerase I, domain 4"/>
    <property type="match status" value="1"/>
</dbReference>
<evidence type="ECO:0000256" key="14">
    <source>
        <dbReference type="HAMAP-Rule" id="MF_01125"/>
    </source>
</evidence>
<dbReference type="KEGG" id="asc:ASAC_1242"/>
<dbReference type="CDD" id="cd00186">
    <property type="entry name" value="TOP1Ac"/>
    <property type="match status" value="1"/>
</dbReference>
<dbReference type="GO" id="GO:0005737">
    <property type="term" value="C:cytoplasm"/>
    <property type="evidence" value="ECO:0007669"/>
    <property type="project" value="UniProtKB-SubCell"/>
</dbReference>
<dbReference type="InterPro" id="IPR040569">
    <property type="entry name" value="Znf_Rg"/>
</dbReference>
<evidence type="ECO:0000256" key="1">
    <source>
        <dbReference type="ARBA" id="ARBA00004496"/>
    </source>
</evidence>
<dbReference type="EC" id="5.6.2.-" evidence="14"/>
<dbReference type="PROSITE" id="PS52039">
    <property type="entry name" value="TOPO_IA_2"/>
    <property type="match status" value="1"/>
</dbReference>
<dbReference type="InterPro" id="IPR011545">
    <property type="entry name" value="DEAD/DEAH_box_helicase_dom"/>
</dbReference>
<dbReference type="EMBL" id="CP001742">
    <property type="protein sequence ID" value="ADL19647.1"/>
    <property type="molecule type" value="Genomic_DNA"/>
</dbReference>
<evidence type="ECO:0000256" key="12">
    <source>
        <dbReference type="ARBA" id="ARBA00043976"/>
    </source>
</evidence>
<dbReference type="SUPFAM" id="SSF52540">
    <property type="entry name" value="P-loop containing nucleoside triphosphate hydrolases"/>
    <property type="match status" value="2"/>
</dbReference>
<protein>
    <recommendedName>
        <fullName evidence="14 15">Reverse gyrase</fullName>
        <ecNumber evidence="14">5.6.2.-</ecNumber>
    </recommendedName>
</protein>
<dbReference type="PROSITE" id="PS50880">
    <property type="entry name" value="TOPRIM"/>
    <property type="match status" value="1"/>
</dbReference>
<keyword evidence="4 14" id="KW-0479">Metal-binding</keyword>
<dbReference type="InterPro" id="IPR003602">
    <property type="entry name" value="Topo_IA_DNA-bd_dom"/>
</dbReference>
<dbReference type="HOGENOM" id="CLU_002886_0_0_2"/>
<comment type="subcellular location">
    <subcellularLocation>
        <location evidence="1 14">Cytoplasm</location>
    </subcellularLocation>
</comment>
<evidence type="ECO:0000256" key="6">
    <source>
        <dbReference type="ARBA" id="ARBA00022771"/>
    </source>
</evidence>
<dbReference type="InterPro" id="IPR014001">
    <property type="entry name" value="Helicase_ATP-bd"/>
</dbReference>
<evidence type="ECO:0000256" key="10">
    <source>
        <dbReference type="ARBA" id="ARBA00023125"/>
    </source>
</evidence>
<dbReference type="HAMAP" id="MF_01125">
    <property type="entry name" value="Reverse_gyrase"/>
    <property type="match status" value="1"/>
</dbReference>
<dbReference type="CDD" id="cd18798">
    <property type="entry name" value="SF2_C_reverse_gyrase"/>
    <property type="match status" value="1"/>
</dbReference>
<dbReference type="InterPro" id="IPR013497">
    <property type="entry name" value="Topo_IA_cen"/>
</dbReference>
<dbReference type="PANTHER" id="PTHR43505">
    <property type="entry name" value="REVERSE GYRASE"/>
    <property type="match status" value="1"/>
</dbReference>
<evidence type="ECO:0000313" key="21">
    <source>
        <dbReference type="Proteomes" id="UP000000346"/>
    </source>
</evidence>
<comment type="domain">
    <text evidence="14">Introduction of positive supercoils requires the cooperation of both domains. The helicase-like domain probably does not directly unwind DNA, but more likely acts by driving ATP-dependent conformational changes within the whole enzyme. A beta hairpin in the 'latch' region of the N-terminal domain plays a regulatory role in the enzyme, repressing topoisomerase activity in the absence of ATP and preventing the enzyme from acting as an ATP-independent relaxing enzyme; it also helps to coordinate nucleotide hydrolysis by the ATPase domain with the supercoiling activity of the topoisomerase domain.</text>
</comment>
<keyword evidence="21" id="KW-1185">Reference proteome</keyword>
<evidence type="ECO:0000256" key="15">
    <source>
        <dbReference type="RuleBase" id="RU004026"/>
    </source>
</evidence>
<comment type="function">
    <text evidence="14">Modifies the topological state of DNA by introducing positive supercoils in an ATP-dependent process, increasing the linking number in steps of +1. Binds to single-stranded DNA, transiently cleaves and then rejoins the ends, introducing a positive supercoil in the process. The scissile phosphodiester is attacked by the catalytic tyrosine of the enzyme, resulting in the formation of a DNA-(5'-phosphotyrosyl)-enzyme intermediate. Probably involved in rewinding DNA strands in regions of the chromosome that have opened up to allow replication, transcription, DNA repair and/or for DNA protection.</text>
</comment>